<evidence type="ECO:0000256" key="7">
    <source>
        <dbReference type="PROSITE-ProRule" id="PRU01360"/>
    </source>
</evidence>
<keyword evidence="2 7" id="KW-0813">Transport</keyword>
<feature type="domain" description="TonB-dependent receptor plug" evidence="10">
    <location>
        <begin position="214"/>
        <end position="336"/>
    </location>
</feature>
<sequence>MQKSFTKLCAVLCILLACAESRAQDAMVRGNDARRHAGMISLKEMFTALENKLQVAFSYSADQVEGKWVADRFARIPAAQLDDQLVKALAPAGLQAVRISQRDYAIRTVAVATGAKTVDMQVTGLVTDDQNQPLPGVSVHEKGTSNGTATNAQGRYTIRVAGSSSVLVFRSVGFATQEKAVGRGEVNVTMAPDVKELSSVVVTALGIKREEKALGYSIATLKGDQVATVKEVNVANALSGKVAGVNVRQVSSDPGASVFVNIRGQRTLGTDNSPLYVVDGVPIAGGVRAPKEPVGRGVVDYGSPISDINPDDIATVTVLKGASASALYGTRALNGVILITTKSGSGAKKGLGVSVNSSAMFDKAWLFPQFQNDFGSGNRPGSNETISTASWGPRLNIGTKHIQWDSPLDGNGDRIPTDWVSYPDRHKDFYETGSTLTNNIAITGANNEGDFRLSYTNLKNSGIVPNTDLDRNTLNLAAGYKLSPKIRISTNVGYTKNHSNNRPTHNRESASNIVYTTTPNVDINKLRNYWVPGKEGIEQYSHVPGSVDNPFFVAYEFINGYNRDRIMGNVELNIELMKGLTLMGRTAMDNYNEARESKRPFGAVRTKRGAYSYETERLQEINADFLLSYRKDINQDLNFNVSAGMNRMHRKFKSAFQSANALSVPGIFSIKNAAAGSVTNDMFEWEQRINSVYGMGQLAYRNYLFLDVTARNDWASTLPADNGSYFYPSVSLGWVLSDMLKINSGPVSFLKLRANWAQVGGEPGVMQLFNTFNFSADWGEYKRAVQDAVLKNNRLKPYISTSTEMGADMRFFNGRLGLDVSWYNSETVNQTMRIGTTMASGYSTKVINAGRIRNRGIEATITGTPVKGTFQWDVSANFTRNKNTVLELGEGMEAYQLGSSEGVNYEARVGEDLGNMYARSWATVPEGPHKGEPLITDGGEYERVSVWTKIGNFNPDFMVGFNNTFSYKGFALNVLVDWRQGGMFHSYVAKNLLSDGRTKTTLPGRDAATGGLEWTDGSGEKRTDGNILYGYYLDDATGEYKLNDKILEPEAYYGAYYWDFLSRSTFDASYVKLREASLTYIFPKKMLGKLPVHNLSLSLIGRNLFTWTAADMGYDPETAMTISGSGIGQGVGSWSLPYTRSFGAKLGFNF</sequence>
<evidence type="ECO:0000256" key="4">
    <source>
        <dbReference type="ARBA" id="ARBA00022692"/>
    </source>
</evidence>
<evidence type="ECO:0000256" key="1">
    <source>
        <dbReference type="ARBA" id="ARBA00004571"/>
    </source>
</evidence>
<evidence type="ECO:0000256" key="5">
    <source>
        <dbReference type="ARBA" id="ARBA00023136"/>
    </source>
</evidence>
<evidence type="ECO:0000256" key="2">
    <source>
        <dbReference type="ARBA" id="ARBA00022448"/>
    </source>
</evidence>
<dbReference type="Pfam" id="PF13715">
    <property type="entry name" value="CarbopepD_reg_2"/>
    <property type="match status" value="1"/>
</dbReference>
<dbReference type="PROSITE" id="PS52016">
    <property type="entry name" value="TONB_DEPENDENT_REC_3"/>
    <property type="match status" value="1"/>
</dbReference>
<dbReference type="PROSITE" id="PS51257">
    <property type="entry name" value="PROKAR_LIPOPROTEIN"/>
    <property type="match status" value="1"/>
</dbReference>
<proteinExistence type="inferred from homology"/>
<dbReference type="NCBIfam" id="TIGR04057">
    <property type="entry name" value="SusC_RagA_signa"/>
    <property type="match status" value="1"/>
</dbReference>
<evidence type="ECO:0000256" key="3">
    <source>
        <dbReference type="ARBA" id="ARBA00022452"/>
    </source>
</evidence>
<reference evidence="12" key="1">
    <citation type="submission" date="2024-03" db="EMBL/GenBank/DDBJ databases">
        <title>Chitinophaga horti sp. nov., isolated from garden soil.</title>
        <authorList>
            <person name="Lee D.S."/>
            <person name="Han D.M."/>
            <person name="Baek J.H."/>
            <person name="Choi D.G."/>
            <person name="Jeon J.H."/>
            <person name="Jeon C.O."/>
        </authorList>
    </citation>
    <scope>NUCLEOTIDE SEQUENCE [LARGE SCALE GENOMIC DNA]</scope>
    <source>
        <strain evidence="12">GPA1</strain>
    </source>
</reference>
<dbReference type="Pfam" id="PF07715">
    <property type="entry name" value="Plug"/>
    <property type="match status" value="1"/>
</dbReference>
<keyword evidence="5 7" id="KW-0472">Membrane</keyword>
<keyword evidence="12" id="KW-1185">Reference proteome</keyword>
<organism evidence="11 12">
    <name type="scientific">Chitinophaga pollutisoli</name>
    <dbReference type="NCBI Taxonomy" id="3133966"/>
    <lineage>
        <taxon>Bacteria</taxon>
        <taxon>Pseudomonadati</taxon>
        <taxon>Bacteroidota</taxon>
        <taxon>Chitinophagia</taxon>
        <taxon>Chitinophagales</taxon>
        <taxon>Chitinophagaceae</taxon>
        <taxon>Chitinophaga</taxon>
    </lineage>
</organism>
<dbReference type="Gene3D" id="2.60.40.1120">
    <property type="entry name" value="Carboxypeptidase-like, regulatory domain"/>
    <property type="match status" value="1"/>
</dbReference>
<dbReference type="InterPro" id="IPR023997">
    <property type="entry name" value="TonB-dep_OMP_SusC/RagA_CS"/>
</dbReference>
<dbReference type="SUPFAM" id="SSF56935">
    <property type="entry name" value="Porins"/>
    <property type="match status" value="1"/>
</dbReference>
<dbReference type="Proteomes" id="UP001485459">
    <property type="component" value="Chromosome"/>
</dbReference>
<keyword evidence="6 7" id="KW-0998">Cell outer membrane</keyword>
<name>A0ABZ2YMF1_9BACT</name>
<dbReference type="InterPro" id="IPR036942">
    <property type="entry name" value="Beta-barrel_TonB_sf"/>
</dbReference>
<dbReference type="Gene3D" id="2.40.170.20">
    <property type="entry name" value="TonB-dependent receptor, beta-barrel domain"/>
    <property type="match status" value="1"/>
</dbReference>
<dbReference type="InterPro" id="IPR012910">
    <property type="entry name" value="Plug_dom"/>
</dbReference>
<comment type="similarity">
    <text evidence="7">Belongs to the TonB-dependent receptor family.</text>
</comment>
<feature type="signal peptide" evidence="9">
    <location>
        <begin position="1"/>
        <end position="23"/>
    </location>
</feature>
<accession>A0ABZ2YMF1</accession>
<dbReference type="InterPro" id="IPR023996">
    <property type="entry name" value="TonB-dep_OMP_SusC/RagA"/>
</dbReference>
<feature type="chain" id="PRO_5045978067" evidence="9">
    <location>
        <begin position="24"/>
        <end position="1150"/>
    </location>
</feature>
<evidence type="ECO:0000313" key="11">
    <source>
        <dbReference type="EMBL" id="WZN40911.1"/>
    </source>
</evidence>
<evidence type="ECO:0000256" key="8">
    <source>
        <dbReference type="SAM" id="MobiDB-lite"/>
    </source>
</evidence>
<evidence type="ECO:0000256" key="6">
    <source>
        <dbReference type="ARBA" id="ARBA00023237"/>
    </source>
</evidence>
<evidence type="ECO:0000313" key="12">
    <source>
        <dbReference type="Proteomes" id="UP001485459"/>
    </source>
</evidence>
<gene>
    <name evidence="11" type="ORF">WJU16_23390</name>
</gene>
<dbReference type="SUPFAM" id="SSF49464">
    <property type="entry name" value="Carboxypeptidase regulatory domain-like"/>
    <property type="match status" value="1"/>
</dbReference>
<dbReference type="RefSeq" id="WP_341835775.1">
    <property type="nucleotide sequence ID" value="NZ_CP149822.1"/>
</dbReference>
<dbReference type="NCBIfam" id="TIGR04056">
    <property type="entry name" value="OMP_RagA_SusC"/>
    <property type="match status" value="1"/>
</dbReference>
<keyword evidence="3 7" id="KW-1134">Transmembrane beta strand</keyword>
<dbReference type="Gene3D" id="2.170.130.10">
    <property type="entry name" value="TonB-dependent receptor, plug domain"/>
    <property type="match status" value="1"/>
</dbReference>
<keyword evidence="9" id="KW-0732">Signal</keyword>
<dbReference type="InterPro" id="IPR039426">
    <property type="entry name" value="TonB-dep_rcpt-like"/>
</dbReference>
<protein>
    <submittedName>
        <fullName evidence="11">SusC/RagA family TonB-linked outer membrane protein</fullName>
    </submittedName>
</protein>
<feature type="region of interest" description="Disordered" evidence="8">
    <location>
        <begin position="131"/>
        <end position="150"/>
    </location>
</feature>
<dbReference type="EMBL" id="CP149822">
    <property type="protein sequence ID" value="WZN40911.1"/>
    <property type="molecule type" value="Genomic_DNA"/>
</dbReference>
<evidence type="ECO:0000256" key="9">
    <source>
        <dbReference type="SAM" id="SignalP"/>
    </source>
</evidence>
<dbReference type="InterPro" id="IPR008969">
    <property type="entry name" value="CarboxyPept-like_regulatory"/>
</dbReference>
<keyword evidence="4 7" id="KW-0812">Transmembrane</keyword>
<dbReference type="InterPro" id="IPR037066">
    <property type="entry name" value="Plug_dom_sf"/>
</dbReference>
<comment type="subcellular location">
    <subcellularLocation>
        <location evidence="1 7">Cell outer membrane</location>
        <topology evidence="1 7">Multi-pass membrane protein</topology>
    </subcellularLocation>
</comment>
<evidence type="ECO:0000259" key="10">
    <source>
        <dbReference type="Pfam" id="PF07715"/>
    </source>
</evidence>